<dbReference type="EMBL" id="DQ890022">
    <property type="protein sequence ID" value="ABT15377.1"/>
    <property type="molecule type" value="Genomic_DNA"/>
</dbReference>
<dbReference type="KEGG" id="vg:5364402"/>
<dbReference type="Proteomes" id="UP000204095">
    <property type="component" value="Segment"/>
</dbReference>
<dbReference type="PROSITE" id="PS00175">
    <property type="entry name" value="PG_MUTASE"/>
    <property type="match status" value="1"/>
</dbReference>
<dbReference type="GeneID" id="5364402"/>
<organismHost>
    <name type="scientific">Paramecium bursaria</name>
    <dbReference type="NCBI Taxonomy" id="74790"/>
</organismHost>
<gene>
    <name evidence="1" type="primary">N092L</name>
    <name evidence="1" type="ORF">FR483_N092L</name>
</gene>
<accession>A7J6E6</accession>
<protein>
    <submittedName>
        <fullName evidence="1">Uncharacterized protein N092L</fullName>
    </submittedName>
</protein>
<evidence type="ECO:0000313" key="2">
    <source>
        <dbReference type="Proteomes" id="UP000204095"/>
    </source>
</evidence>
<name>A7J6E6_PBCVF</name>
<evidence type="ECO:0000313" key="1">
    <source>
        <dbReference type="EMBL" id="ABT15377.1"/>
    </source>
</evidence>
<dbReference type="InterPro" id="IPR001345">
    <property type="entry name" value="PG/BPGM_mutase_AS"/>
</dbReference>
<dbReference type="OrthoDB" id="12725at10239"/>
<dbReference type="InterPro" id="IPR029033">
    <property type="entry name" value="His_PPase_superfam"/>
</dbReference>
<dbReference type="SUPFAM" id="SSF53254">
    <property type="entry name" value="Phosphoglycerate mutase-like"/>
    <property type="match status" value="1"/>
</dbReference>
<dbReference type="CDD" id="cd07040">
    <property type="entry name" value="HP"/>
    <property type="match status" value="1"/>
</dbReference>
<dbReference type="GO" id="GO:0003824">
    <property type="term" value="F:catalytic activity"/>
    <property type="evidence" value="ECO:0007669"/>
    <property type="project" value="InterPro"/>
</dbReference>
<reference evidence="1 2" key="1">
    <citation type="journal article" date="2007" name="Virology">
        <title>Sequence and annotation of the 314-kb MT325 and the 321-kb FR483 viruses that infect Chlorella Pbi.</title>
        <authorList>
            <person name="Fitzgerald L.A."/>
            <person name="Graves M.V."/>
            <person name="Li X."/>
            <person name="Feldblyum T."/>
            <person name="Hartigan J."/>
            <person name="Van Etten J.L."/>
        </authorList>
    </citation>
    <scope>NUCLEOTIDE SEQUENCE [LARGE SCALE GENOMIC DNA]</scope>
    <source>
        <strain evidence="1 2">FR483</strain>
    </source>
</reference>
<sequence>MKKKMTIILLMRHGEKLDNELSEEGCIRAEYLPEYFLKHRPKGVPLPTHLISMKPNKPSSSRRCVDTLIPMMRDFRMTLHVEFKREEVKELVNYILDLPRNSVVLVCWEHHYIVNIARELGFPVLNWNDTPITNDEDTKQYNILWKIENNEFKSFLTFDIEYKSPSVYLHPLRQEYTIQNYPWIILSRKLSFWRAL</sequence>
<dbReference type="RefSeq" id="YP_001425724.1">
    <property type="nucleotide sequence ID" value="NC_008603.1"/>
</dbReference>
<organism evidence="1 2">
    <name type="scientific">Paramecium bursaria Chlorella virus FR483</name>
    <name type="common">PBCV-FR483</name>
    <dbReference type="NCBI Taxonomy" id="399781"/>
    <lineage>
        <taxon>Viruses</taxon>
        <taxon>Varidnaviria</taxon>
        <taxon>Bamfordvirae</taxon>
        <taxon>Nucleocytoviricota</taxon>
        <taxon>Megaviricetes</taxon>
        <taxon>Algavirales</taxon>
        <taxon>Phycodnaviridae</taxon>
        <taxon>Chlorovirus</taxon>
        <taxon>Chlorovirus conductrix</taxon>
        <taxon>Paramecium bursaria Chlorella virus A1</taxon>
    </lineage>
</organism>
<proteinExistence type="predicted"/>